<reference evidence="2 3" key="1">
    <citation type="submission" date="2018-08" db="EMBL/GenBank/DDBJ databases">
        <title>A genome reference for cultivated species of the human gut microbiota.</title>
        <authorList>
            <person name="Zou Y."/>
            <person name="Xue W."/>
            <person name="Luo G."/>
        </authorList>
    </citation>
    <scope>NUCLEOTIDE SEQUENCE [LARGE SCALE GENOMIC DNA]</scope>
    <source>
        <strain evidence="2 3">TF09-3</strain>
    </source>
</reference>
<dbReference type="PROSITE" id="PS51257">
    <property type="entry name" value="PROKAR_LIPOPROTEIN"/>
    <property type="match status" value="1"/>
</dbReference>
<feature type="transmembrane region" description="Helical" evidence="1">
    <location>
        <begin position="12"/>
        <end position="36"/>
    </location>
</feature>
<dbReference type="EMBL" id="QSRA01000015">
    <property type="protein sequence ID" value="RGK81341.1"/>
    <property type="molecule type" value="Genomic_DNA"/>
</dbReference>
<gene>
    <name evidence="2" type="ORF">DXC93_11465</name>
</gene>
<evidence type="ECO:0000313" key="3">
    <source>
        <dbReference type="Proteomes" id="UP000261324"/>
    </source>
</evidence>
<sequence>MLSSQRQLIYIIIFATACQQLFYFSFLPFVSIISVVRNSLSRISFLSTFVNKKFHLFFLRSHELLSTFQSCLTRQLV</sequence>
<evidence type="ECO:0000313" key="2">
    <source>
        <dbReference type="EMBL" id="RGK81341.1"/>
    </source>
</evidence>
<name>A0A3E4PMT5_9FIRM</name>
<protein>
    <submittedName>
        <fullName evidence="2">Uncharacterized protein</fullName>
    </submittedName>
</protein>
<comment type="caution">
    <text evidence="2">The sequence shown here is derived from an EMBL/GenBank/DDBJ whole genome shotgun (WGS) entry which is preliminary data.</text>
</comment>
<organism evidence="2 3">
    <name type="scientific">Dorea formicigenerans</name>
    <dbReference type="NCBI Taxonomy" id="39486"/>
    <lineage>
        <taxon>Bacteria</taxon>
        <taxon>Bacillati</taxon>
        <taxon>Bacillota</taxon>
        <taxon>Clostridia</taxon>
        <taxon>Lachnospirales</taxon>
        <taxon>Lachnospiraceae</taxon>
        <taxon>Dorea</taxon>
    </lineage>
</organism>
<proteinExistence type="predicted"/>
<keyword evidence="1" id="KW-0472">Membrane</keyword>
<dbReference type="AlphaFoldDB" id="A0A3E4PMT5"/>
<keyword evidence="1" id="KW-0812">Transmembrane</keyword>
<keyword evidence="1" id="KW-1133">Transmembrane helix</keyword>
<dbReference type="Proteomes" id="UP000261324">
    <property type="component" value="Unassembled WGS sequence"/>
</dbReference>
<accession>A0A3E4PMT5</accession>
<evidence type="ECO:0000256" key="1">
    <source>
        <dbReference type="SAM" id="Phobius"/>
    </source>
</evidence>